<keyword evidence="1" id="KW-0479">Metal-binding</keyword>
<dbReference type="FunFam" id="3.30.160.60:FF:000446">
    <property type="entry name" value="Zinc finger protein"/>
    <property type="match status" value="1"/>
</dbReference>
<dbReference type="Gene3D" id="3.30.160.60">
    <property type="entry name" value="Classic Zinc Finger"/>
    <property type="match status" value="1"/>
</dbReference>
<dbReference type="PROSITE" id="PS00028">
    <property type="entry name" value="ZINC_FINGER_C2H2_1"/>
    <property type="match status" value="1"/>
</dbReference>
<evidence type="ECO:0000256" key="4">
    <source>
        <dbReference type="SAM" id="MobiDB-lite"/>
    </source>
</evidence>
<dbReference type="SUPFAM" id="SSF57667">
    <property type="entry name" value="beta-beta-alpha zinc fingers"/>
    <property type="match status" value="1"/>
</dbReference>
<sequence length="195" mass="22025">MQPIDSVTNHPWSPKNSRLMLEQIKDEVRAELRARDASRGIPQLKDVHDDNGVKIGEKDNFQVYKDDGKVYAVDQHLASLKHSGRENRLMVQRRWAQFCSEPRDEVALSAKAGLTERQDELARTLDRTAEVADSDQPIGPVKSTPDLPMPCSDTDTAELGEPIQEFVCDQCDRKFTQRGHLTNHKKAHAREAVSV</sequence>
<keyword evidence="3" id="KW-0862">Zinc</keyword>
<name>A0A0F9K3A5_9ZZZZ</name>
<evidence type="ECO:0000313" key="6">
    <source>
        <dbReference type="EMBL" id="KKM76398.1"/>
    </source>
</evidence>
<dbReference type="PROSITE" id="PS50157">
    <property type="entry name" value="ZINC_FINGER_C2H2_2"/>
    <property type="match status" value="1"/>
</dbReference>
<dbReference type="GO" id="GO:0008270">
    <property type="term" value="F:zinc ion binding"/>
    <property type="evidence" value="ECO:0007669"/>
    <property type="project" value="UniProtKB-KW"/>
</dbReference>
<evidence type="ECO:0000256" key="1">
    <source>
        <dbReference type="ARBA" id="ARBA00022723"/>
    </source>
</evidence>
<accession>A0A0F9K3A5</accession>
<comment type="caution">
    <text evidence="6">The sequence shown here is derived from an EMBL/GenBank/DDBJ whole genome shotgun (WGS) entry which is preliminary data.</text>
</comment>
<keyword evidence="2" id="KW-0863">Zinc-finger</keyword>
<dbReference type="AlphaFoldDB" id="A0A0F9K3A5"/>
<dbReference type="EMBL" id="LAZR01008815">
    <property type="protein sequence ID" value="KKM76398.1"/>
    <property type="molecule type" value="Genomic_DNA"/>
</dbReference>
<protein>
    <recommendedName>
        <fullName evidence="5">C2H2-type domain-containing protein</fullName>
    </recommendedName>
</protein>
<proteinExistence type="predicted"/>
<evidence type="ECO:0000256" key="3">
    <source>
        <dbReference type="ARBA" id="ARBA00022833"/>
    </source>
</evidence>
<organism evidence="6">
    <name type="scientific">marine sediment metagenome</name>
    <dbReference type="NCBI Taxonomy" id="412755"/>
    <lineage>
        <taxon>unclassified sequences</taxon>
        <taxon>metagenomes</taxon>
        <taxon>ecological metagenomes</taxon>
    </lineage>
</organism>
<reference evidence="6" key="1">
    <citation type="journal article" date="2015" name="Nature">
        <title>Complex archaea that bridge the gap between prokaryotes and eukaryotes.</title>
        <authorList>
            <person name="Spang A."/>
            <person name="Saw J.H."/>
            <person name="Jorgensen S.L."/>
            <person name="Zaremba-Niedzwiedzka K."/>
            <person name="Martijn J."/>
            <person name="Lind A.E."/>
            <person name="van Eijk R."/>
            <person name="Schleper C."/>
            <person name="Guy L."/>
            <person name="Ettema T.J."/>
        </authorList>
    </citation>
    <scope>NUCLEOTIDE SEQUENCE</scope>
</reference>
<feature type="region of interest" description="Disordered" evidence="4">
    <location>
        <begin position="130"/>
        <end position="156"/>
    </location>
</feature>
<gene>
    <name evidence="6" type="ORF">LCGC14_1380540</name>
</gene>
<dbReference type="InterPro" id="IPR036236">
    <property type="entry name" value="Znf_C2H2_sf"/>
</dbReference>
<dbReference type="InterPro" id="IPR013087">
    <property type="entry name" value="Znf_C2H2_type"/>
</dbReference>
<dbReference type="SMART" id="SM00355">
    <property type="entry name" value="ZnF_C2H2"/>
    <property type="match status" value="1"/>
</dbReference>
<evidence type="ECO:0000259" key="5">
    <source>
        <dbReference type="PROSITE" id="PS50157"/>
    </source>
</evidence>
<feature type="domain" description="C2H2-type" evidence="5">
    <location>
        <begin position="166"/>
        <end position="193"/>
    </location>
</feature>
<evidence type="ECO:0000256" key="2">
    <source>
        <dbReference type="ARBA" id="ARBA00022771"/>
    </source>
</evidence>